<organism evidence="1 2">
    <name type="scientific">Virgisporangium aurantiacum</name>
    <dbReference type="NCBI Taxonomy" id="175570"/>
    <lineage>
        <taxon>Bacteria</taxon>
        <taxon>Bacillati</taxon>
        <taxon>Actinomycetota</taxon>
        <taxon>Actinomycetes</taxon>
        <taxon>Micromonosporales</taxon>
        <taxon>Micromonosporaceae</taxon>
        <taxon>Virgisporangium</taxon>
    </lineage>
</organism>
<dbReference type="RefSeq" id="WP_203999377.1">
    <property type="nucleotide sequence ID" value="NZ_BOPG01000037.1"/>
</dbReference>
<evidence type="ECO:0000313" key="1">
    <source>
        <dbReference type="EMBL" id="GIJ58494.1"/>
    </source>
</evidence>
<comment type="caution">
    <text evidence="1">The sequence shown here is derived from an EMBL/GenBank/DDBJ whole genome shotgun (WGS) entry which is preliminary data.</text>
</comment>
<accession>A0A8J4E1Z3</accession>
<proteinExistence type="predicted"/>
<dbReference type="Proteomes" id="UP000612585">
    <property type="component" value="Unassembled WGS sequence"/>
</dbReference>
<gene>
    <name evidence="1" type="ORF">Vau01_060100</name>
</gene>
<name>A0A8J4E1Z3_9ACTN</name>
<reference evidence="1" key="1">
    <citation type="submission" date="2021-01" db="EMBL/GenBank/DDBJ databases">
        <title>Whole genome shotgun sequence of Virgisporangium aurantiacum NBRC 16421.</title>
        <authorList>
            <person name="Komaki H."/>
            <person name="Tamura T."/>
        </authorList>
    </citation>
    <scope>NUCLEOTIDE SEQUENCE</scope>
    <source>
        <strain evidence="1">NBRC 16421</strain>
    </source>
</reference>
<dbReference type="AlphaFoldDB" id="A0A8J4E1Z3"/>
<sequence length="300" mass="31480">MAGLIRRFGTGYVRTTVLDAGGGQYVWIRRPGPDRTTIDRPGDALRATIAGLPGLAVPEPDAEWAGPDAVVYRVGGQSSVAAALLAEAATAQTIDVAAILRDTAATLSALHHRAAPATERLPAPPGPVRLLAWLRSGTGSRSAARLHGHANAVLGHRRITTAIDWCADLMAGDTLLHGAPGTGVLVPDGSGPALLLTGEDLSRGPVEADLGWLVGELVEHRETRHRPDFDDLVAAFLGGCRSDVDGARVGRAAALRYLTHTHDFAAYVGWHDELLTSLRTLAGVLDDAGRGALLPEVSRR</sequence>
<dbReference type="EMBL" id="BOPG01000037">
    <property type="protein sequence ID" value="GIJ58494.1"/>
    <property type="molecule type" value="Genomic_DNA"/>
</dbReference>
<evidence type="ECO:0000313" key="2">
    <source>
        <dbReference type="Proteomes" id="UP000612585"/>
    </source>
</evidence>
<keyword evidence="2" id="KW-1185">Reference proteome</keyword>
<protein>
    <submittedName>
        <fullName evidence="1">Uncharacterized protein</fullName>
    </submittedName>
</protein>